<gene>
    <name evidence="1" type="ORF">P5673_028892</name>
</gene>
<proteinExistence type="predicted"/>
<reference evidence="1" key="1">
    <citation type="journal article" date="2023" name="G3 (Bethesda)">
        <title>Whole genome assembly and annotation of the endangered Caribbean coral Acropora cervicornis.</title>
        <authorList>
            <person name="Selwyn J.D."/>
            <person name="Vollmer S.V."/>
        </authorList>
    </citation>
    <scope>NUCLEOTIDE SEQUENCE</scope>
    <source>
        <strain evidence="1">K2</strain>
    </source>
</reference>
<accession>A0AAD9PWI8</accession>
<organism evidence="1 2">
    <name type="scientific">Acropora cervicornis</name>
    <name type="common">Staghorn coral</name>
    <dbReference type="NCBI Taxonomy" id="6130"/>
    <lineage>
        <taxon>Eukaryota</taxon>
        <taxon>Metazoa</taxon>
        <taxon>Cnidaria</taxon>
        <taxon>Anthozoa</taxon>
        <taxon>Hexacorallia</taxon>
        <taxon>Scleractinia</taxon>
        <taxon>Astrocoeniina</taxon>
        <taxon>Acroporidae</taxon>
        <taxon>Acropora</taxon>
    </lineage>
</organism>
<evidence type="ECO:0000313" key="2">
    <source>
        <dbReference type="Proteomes" id="UP001249851"/>
    </source>
</evidence>
<name>A0AAD9PWI8_ACRCE</name>
<keyword evidence="2" id="KW-1185">Reference proteome</keyword>
<dbReference type="Proteomes" id="UP001249851">
    <property type="component" value="Unassembled WGS sequence"/>
</dbReference>
<protein>
    <submittedName>
        <fullName evidence="1">Uncharacterized protein</fullName>
    </submittedName>
</protein>
<evidence type="ECO:0000313" key="1">
    <source>
        <dbReference type="EMBL" id="KAK2550379.1"/>
    </source>
</evidence>
<dbReference type="EMBL" id="JARQWQ010000111">
    <property type="protein sequence ID" value="KAK2550379.1"/>
    <property type="molecule type" value="Genomic_DNA"/>
</dbReference>
<reference evidence="1" key="2">
    <citation type="journal article" date="2023" name="Science">
        <title>Genomic signatures of disease resistance in endangered staghorn corals.</title>
        <authorList>
            <person name="Vollmer S.V."/>
            <person name="Selwyn J.D."/>
            <person name="Despard B.A."/>
            <person name="Roesel C.L."/>
        </authorList>
    </citation>
    <scope>NUCLEOTIDE SEQUENCE</scope>
    <source>
        <strain evidence="1">K2</strain>
    </source>
</reference>
<sequence>MLMILNCTPPLIAKIRMILPLQFPGLKAVLLPQRLPSIKIETDIIETTNKARNIDVIFDNTVTMSFHFNNIMLNNLAPANFVDLIHVYEPARYLRSASDKWGLVVKPCNLKTYGLRTFSVIASILWNDLPIDIRWIDDINEFKS</sequence>
<dbReference type="AlphaFoldDB" id="A0AAD9PWI8"/>
<comment type="caution">
    <text evidence="1">The sequence shown here is derived from an EMBL/GenBank/DDBJ whole genome shotgun (WGS) entry which is preliminary data.</text>
</comment>